<reference evidence="5" key="1">
    <citation type="journal article" date="2012" name="Nature">
        <title>The oyster genome reveals stress adaptation and complexity of shell formation.</title>
        <authorList>
            <person name="Zhang G."/>
            <person name="Fang X."/>
            <person name="Guo X."/>
            <person name="Li L."/>
            <person name="Luo R."/>
            <person name="Xu F."/>
            <person name="Yang P."/>
            <person name="Zhang L."/>
            <person name="Wang X."/>
            <person name="Qi H."/>
            <person name="Xiong Z."/>
            <person name="Que H."/>
            <person name="Xie Y."/>
            <person name="Holland P.W."/>
            <person name="Paps J."/>
            <person name="Zhu Y."/>
            <person name="Wu F."/>
            <person name="Chen Y."/>
            <person name="Wang J."/>
            <person name="Peng C."/>
            <person name="Meng J."/>
            <person name="Yang L."/>
            <person name="Liu J."/>
            <person name="Wen B."/>
            <person name="Zhang N."/>
            <person name="Huang Z."/>
            <person name="Zhu Q."/>
            <person name="Feng Y."/>
            <person name="Mount A."/>
            <person name="Hedgecock D."/>
            <person name="Xu Z."/>
            <person name="Liu Y."/>
            <person name="Domazet-Loso T."/>
            <person name="Du Y."/>
            <person name="Sun X."/>
            <person name="Zhang S."/>
            <person name="Liu B."/>
            <person name="Cheng P."/>
            <person name="Jiang X."/>
            <person name="Li J."/>
            <person name="Fan D."/>
            <person name="Wang W."/>
            <person name="Fu W."/>
            <person name="Wang T."/>
            <person name="Wang B."/>
            <person name="Zhang J."/>
            <person name="Peng Z."/>
            <person name="Li Y."/>
            <person name="Li N."/>
            <person name="Wang J."/>
            <person name="Chen M."/>
            <person name="He Y."/>
            <person name="Tan F."/>
            <person name="Song X."/>
            <person name="Zheng Q."/>
            <person name="Huang R."/>
            <person name="Yang H."/>
            <person name="Du X."/>
            <person name="Chen L."/>
            <person name="Yang M."/>
            <person name="Gaffney P.M."/>
            <person name="Wang S."/>
            <person name="Luo L."/>
            <person name="She Z."/>
            <person name="Ming Y."/>
            <person name="Huang W."/>
            <person name="Zhang S."/>
            <person name="Huang B."/>
            <person name="Zhang Y."/>
            <person name="Qu T."/>
            <person name="Ni P."/>
            <person name="Miao G."/>
            <person name="Wang J."/>
            <person name="Wang Q."/>
            <person name="Steinberg C.E."/>
            <person name="Wang H."/>
            <person name="Li N."/>
            <person name="Qian L."/>
            <person name="Zhang G."/>
            <person name="Li Y."/>
            <person name="Yang H."/>
            <person name="Liu X."/>
            <person name="Wang J."/>
            <person name="Yin Y."/>
            <person name="Wang J."/>
        </authorList>
    </citation>
    <scope>NUCLEOTIDE SEQUENCE [LARGE SCALE GENOMIC DNA]</scope>
    <source>
        <strain evidence="5">05x7-T-G4-1.051#20</strain>
    </source>
</reference>
<feature type="compositionally biased region" description="Polar residues" evidence="2">
    <location>
        <begin position="244"/>
        <end position="258"/>
    </location>
</feature>
<dbReference type="GO" id="GO:0006508">
    <property type="term" value="P:proteolysis"/>
    <property type="evidence" value="ECO:0007669"/>
    <property type="project" value="InterPro"/>
</dbReference>
<feature type="region of interest" description="Disordered" evidence="2">
    <location>
        <begin position="237"/>
        <end position="258"/>
    </location>
</feature>
<dbReference type="InterPro" id="IPR052039">
    <property type="entry name" value="Caspase-related_regulators"/>
</dbReference>
<dbReference type="PROSITE" id="PS50208">
    <property type="entry name" value="CASPASE_P20"/>
    <property type="match status" value="1"/>
</dbReference>
<proteinExistence type="inferred from homology"/>
<dbReference type="SUPFAM" id="SSF52129">
    <property type="entry name" value="Caspase-like"/>
    <property type="match status" value="2"/>
</dbReference>
<evidence type="ECO:0000256" key="1">
    <source>
        <dbReference type="RuleBase" id="RU003971"/>
    </source>
</evidence>
<dbReference type="EMBL" id="JH818118">
    <property type="protein sequence ID" value="EKC24284.1"/>
    <property type="molecule type" value="Genomic_DNA"/>
</dbReference>
<organism evidence="5">
    <name type="scientific">Magallana gigas</name>
    <name type="common">Pacific oyster</name>
    <name type="synonym">Crassostrea gigas</name>
    <dbReference type="NCBI Taxonomy" id="29159"/>
    <lineage>
        <taxon>Eukaryota</taxon>
        <taxon>Metazoa</taxon>
        <taxon>Spiralia</taxon>
        <taxon>Lophotrochozoa</taxon>
        <taxon>Mollusca</taxon>
        <taxon>Bivalvia</taxon>
        <taxon>Autobranchia</taxon>
        <taxon>Pteriomorphia</taxon>
        <taxon>Ostreida</taxon>
        <taxon>Ostreoidea</taxon>
        <taxon>Ostreidae</taxon>
        <taxon>Magallana</taxon>
    </lineage>
</organism>
<dbReference type="InterPro" id="IPR001309">
    <property type="entry name" value="Pept_C14_p20"/>
</dbReference>
<name>K1PYX4_MAGGI</name>
<dbReference type="AlphaFoldDB" id="K1PYX4"/>
<evidence type="ECO:0000259" key="3">
    <source>
        <dbReference type="PROSITE" id="PS50207"/>
    </source>
</evidence>
<dbReference type="PANTHER" id="PTHR22576:SF41">
    <property type="entry name" value="CASPASE 14, APOPTOSIS-RELATED CYSTEINE PEPTIDASE"/>
    <property type="match status" value="1"/>
</dbReference>
<evidence type="ECO:0000313" key="5">
    <source>
        <dbReference type="EMBL" id="EKC24284.1"/>
    </source>
</evidence>
<dbReference type="HOGENOM" id="CLU_396003_0_0_1"/>
<feature type="domain" description="Caspase family p20" evidence="4">
    <location>
        <begin position="279"/>
        <end position="428"/>
    </location>
</feature>
<sequence length="696" mass="78961">MDVKMLNDTFRRDSENGVNYENGVFGSILHCGLLYVANRTCSELANEIRGHLGKDNVISYGIEEENATVAIDKLTQTGIRIKRQISEADSFIVIVTDVHWNTFWNEKSNKIPNKLEELLEEEDDDKSYDTASKNHKFIMVVGINTNKNDEIKKKEFNEYLGSQSISSKVFHMLKSLEDYTDSRLAKEIVEKFSNLCTEKPCHDTNDTSTPNSTPVQTPVISKKPKLTLPVSTEEGKINAAADSHSGNSKVDGGNTSDTTEIDFTVPVTSSTYKDLQDKKPGVCLYIVELEFEPEDGNVPMEKRHSSFPEFKKIEGAFESLGCYVKRLTNPKKQAAENVLRKAKNWCDNLKPGFFVLIISTHGQEVPVITKENSSNQEKPSEGTSKTRFKKEMVHQLFFHDGHTLSTKEIIQIFEPLSCPCTFFIQACRSRFGVINHVNYDKGVAVLLKSNSEDALKDIPLTDTVDAIPSKIKISKEDEEKRIRDITASNKMTEFQKYMAWLKSIDATSTASKDDSKEVLQLREALKCDVFKPQETEDIMVLCKGYEKYTLDFFYPEPTISDPAPCANDSLVMFASAPGKEAYNRERQGGWLITNLVAQIKETLDQKPEKVDLLTELIKVSGRIAFNYETETRSLTDSGHKSVPCLYHRLSEDIIIWPEEMKKAKQLAEEECSEWKKFSDWDPNKDEQARIRVKDEV</sequence>
<dbReference type="Pfam" id="PF00656">
    <property type="entry name" value="Peptidase_C14"/>
    <property type="match status" value="1"/>
</dbReference>
<dbReference type="InParanoid" id="K1PYX4"/>
<evidence type="ECO:0008006" key="6">
    <source>
        <dbReference type="Google" id="ProtNLM"/>
    </source>
</evidence>
<dbReference type="InterPro" id="IPR011600">
    <property type="entry name" value="Pept_C14_caspase"/>
</dbReference>
<accession>K1PYX4</accession>
<dbReference type="InterPro" id="IPR002138">
    <property type="entry name" value="Pept_C14_p10"/>
</dbReference>
<evidence type="ECO:0000256" key="2">
    <source>
        <dbReference type="SAM" id="MobiDB-lite"/>
    </source>
</evidence>
<dbReference type="Gene3D" id="3.40.50.1460">
    <property type="match status" value="1"/>
</dbReference>
<evidence type="ECO:0000259" key="4">
    <source>
        <dbReference type="PROSITE" id="PS50208"/>
    </source>
</evidence>
<dbReference type="PROSITE" id="PS50207">
    <property type="entry name" value="CASPASE_P10"/>
    <property type="match status" value="1"/>
</dbReference>
<protein>
    <recommendedName>
        <fullName evidence="6">Caspase family p20 domain-containing protein</fullName>
    </recommendedName>
</protein>
<comment type="similarity">
    <text evidence="1">Belongs to the peptidase C14A family.</text>
</comment>
<feature type="compositionally biased region" description="Polar residues" evidence="2">
    <location>
        <begin position="206"/>
        <end position="219"/>
    </location>
</feature>
<gene>
    <name evidence="5" type="ORF">CGI_10014404</name>
</gene>
<dbReference type="Gene3D" id="3.30.70.1470">
    <property type="entry name" value="Caspase-like"/>
    <property type="match status" value="1"/>
</dbReference>
<dbReference type="InterPro" id="IPR029030">
    <property type="entry name" value="Caspase-like_dom_sf"/>
</dbReference>
<feature type="domain" description="Caspase family p10" evidence="3">
    <location>
        <begin position="564"/>
        <end position="657"/>
    </location>
</feature>
<dbReference type="PANTHER" id="PTHR22576">
    <property type="entry name" value="MUCOSA ASSOCIATED LYMPHOID TISSUE LYMPHOMA TRANSLOCATION PROTEIN 1/PARACASPASE"/>
    <property type="match status" value="1"/>
</dbReference>
<feature type="region of interest" description="Disordered" evidence="2">
    <location>
        <begin position="199"/>
        <end position="219"/>
    </location>
</feature>
<dbReference type="GO" id="GO:0004197">
    <property type="term" value="F:cysteine-type endopeptidase activity"/>
    <property type="evidence" value="ECO:0007669"/>
    <property type="project" value="InterPro"/>
</dbReference>